<organism evidence="2 3">
    <name type="scientific">Lithospermum erythrorhizon</name>
    <name type="common">Purple gromwell</name>
    <name type="synonym">Lithospermum officinale var. erythrorhizon</name>
    <dbReference type="NCBI Taxonomy" id="34254"/>
    <lineage>
        <taxon>Eukaryota</taxon>
        <taxon>Viridiplantae</taxon>
        <taxon>Streptophyta</taxon>
        <taxon>Embryophyta</taxon>
        <taxon>Tracheophyta</taxon>
        <taxon>Spermatophyta</taxon>
        <taxon>Magnoliopsida</taxon>
        <taxon>eudicotyledons</taxon>
        <taxon>Gunneridae</taxon>
        <taxon>Pentapetalae</taxon>
        <taxon>asterids</taxon>
        <taxon>lamiids</taxon>
        <taxon>Boraginales</taxon>
        <taxon>Boraginaceae</taxon>
        <taxon>Boraginoideae</taxon>
        <taxon>Lithospermeae</taxon>
        <taxon>Lithospermum</taxon>
    </lineage>
</organism>
<gene>
    <name evidence="2" type="ORF">LIER_11423</name>
</gene>
<reference evidence="2 3" key="1">
    <citation type="submission" date="2024-01" db="EMBL/GenBank/DDBJ databases">
        <title>The complete chloroplast genome sequence of Lithospermum erythrorhizon: insights into the phylogenetic relationship among Boraginaceae species and the maternal lineages of purple gromwells.</title>
        <authorList>
            <person name="Okada T."/>
            <person name="Watanabe K."/>
        </authorList>
    </citation>
    <scope>NUCLEOTIDE SEQUENCE [LARGE SCALE GENOMIC DNA]</scope>
</reference>
<keyword evidence="3" id="KW-1185">Reference proteome</keyword>
<sequence>MVPASFAPPTPLPAAVPAMNPLLKRITDNMPLSLAPPQKKKCSLPKKKVMSKLRIHDSEEDAVRSQGSASPLEPTAPLAVTVDLTSSETHLDMGMGLHGEPPVPLQVELSQPFPPRGPNPVAEEFRQREGKTITLLGYLGKYLMTPYRIYNLEIIDDALWTSCKFHYHLASLCFLRGWLLNIAPYKIPTLPWPNP</sequence>
<dbReference type="AlphaFoldDB" id="A0AAV3PN19"/>
<evidence type="ECO:0000256" key="1">
    <source>
        <dbReference type="SAM" id="MobiDB-lite"/>
    </source>
</evidence>
<feature type="region of interest" description="Disordered" evidence="1">
    <location>
        <begin position="55"/>
        <end position="74"/>
    </location>
</feature>
<evidence type="ECO:0000313" key="3">
    <source>
        <dbReference type="Proteomes" id="UP001454036"/>
    </source>
</evidence>
<dbReference type="EMBL" id="BAABME010002117">
    <property type="protein sequence ID" value="GAA0153109.1"/>
    <property type="molecule type" value="Genomic_DNA"/>
</dbReference>
<name>A0AAV3PN19_LITER</name>
<comment type="caution">
    <text evidence="2">The sequence shown here is derived from an EMBL/GenBank/DDBJ whole genome shotgun (WGS) entry which is preliminary data.</text>
</comment>
<protein>
    <submittedName>
        <fullName evidence="2">Uncharacterized protein</fullName>
    </submittedName>
</protein>
<evidence type="ECO:0000313" key="2">
    <source>
        <dbReference type="EMBL" id="GAA0153109.1"/>
    </source>
</evidence>
<proteinExistence type="predicted"/>
<accession>A0AAV3PN19</accession>
<dbReference type="Proteomes" id="UP001454036">
    <property type="component" value="Unassembled WGS sequence"/>
</dbReference>